<dbReference type="Gene3D" id="1.20.1340.10">
    <property type="entry name" value="dopa decarboxylase, N-terminal domain"/>
    <property type="match status" value="1"/>
</dbReference>
<dbReference type="InterPro" id="IPR015421">
    <property type="entry name" value="PyrdxlP-dep_Trfase_major"/>
</dbReference>
<comment type="cofactor">
    <cofactor evidence="1 6">
        <name>pyridoxal 5'-phosphate</name>
        <dbReference type="ChEBI" id="CHEBI:597326"/>
    </cofactor>
</comment>
<evidence type="ECO:0000256" key="5">
    <source>
        <dbReference type="ARBA" id="ARBA00023239"/>
    </source>
</evidence>
<dbReference type="InterPro" id="IPR015424">
    <property type="entry name" value="PyrdxlP-dep_Trfase"/>
</dbReference>
<dbReference type="GO" id="GO:0019752">
    <property type="term" value="P:carboxylic acid metabolic process"/>
    <property type="evidence" value="ECO:0007669"/>
    <property type="project" value="InterPro"/>
</dbReference>
<dbReference type="GO" id="GO:0006520">
    <property type="term" value="P:amino acid metabolic process"/>
    <property type="evidence" value="ECO:0007669"/>
    <property type="project" value="InterPro"/>
</dbReference>
<reference key="2">
    <citation type="submission" date="2011-10" db="EMBL/GenBank/DDBJ databases">
        <title>The genome and transcriptome sequence of Clonorchis sinensis provide insights into the carcinogenic liver fluke.</title>
        <authorList>
            <person name="Wang X."/>
            <person name="Huang Y."/>
            <person name="Chen W."/>
            <person name="Liu H."/>
            <person name="Guo L."/>
            <person name="Chen Y."/>
            <person name="Luo F."/>
            <person name="Zhou W."/>
            <person name="Sun J."/>
            <person name="Mao Q."/>
            <person name="Liang P."/>
            <person name="Zhou C."/>
            <person name="Tian Y."/>
            <person name="Men J."/>
            <person name="Lv X."/>
            <person name="Huang L."/>
            <person name="Zhou J."/>
            <person name="Hu Y."/>
            <person name="Li R."/>
            <person name="Zhang F."/>
            <person name="Lei H."/>
            <person name="Li X."/>
            <person name="Hu X."/>
            <person name="Liang C."/>
            <person name="Xu J."/>
            <person name="Wu Z."/>
            <person name="Yu X."/>
        </authorList>
    </citation>
    <scope>NUCLEOTIDE SEQUENCE</scope>
    <source>
        <strain>Henan</strain>
    </source>
</reference>
<evidence type="ECO:0000256" key="6">
    <source>
        <dbReference type="PIRSR" id="PIRSR602129-50"/>
    </source>
</evidence>
<proteinExistence type="inferred from homology"/>
<dbReference type="SUPFAM" id="SSF53383">
    <property type="entry name" value="PLP-dependent transferases"/>
    <property type="match status" value="1"/>
</dbReference>
<evidence type="ECO:0000256" key="3">
    <source>
        <dbReference type="ARBA" id="ARBA00022793"/>
    </source>
</evidence>
<dbReference type="AlphaFoldDB" id="H2KPX0"/>
<dbReference type="Proteomes" id="UP000008909">
    <property type="component" value="Unassembled WGS sequence"/>
</dbReference>
<dbReference type="EMBL" id="DF142941">
    <property type="protein sequence ID" value="GAA33646.2"/>
    <property type="molecule type" value="Genomic_DNA"/>
</dbReference>
<dbReference type="PRINTS" id="PR00800">
    <property type="entry name" value="YHDCRBOXLASE"/>
</dbReference>
<name>H2KPX0_CLOSI</name>
<dbReference type="PANTHER" id="PTHR11999:SF70">
    <property type="entry name" value="MIP05841P"/>
    <property type="match status" value="1"/>
</dbReference>
<dbReference type="GO" id="GO:0030170">
    <property type="term" value="F:pyridoxal phosphate binding"/>
    <property type="evidence" value="ECO:0007669"/>
    <property type="project" value="InterPro"/>
</dbReference>
<keyword evidence="3" id="KW-0210">Decarboxylase</keyword>
<dbReference type="Gene3D" id="3.40.640.10">
    <property type="entry name" value="Type I PLP-dependent aspartate aminotransferase-like (Major domain)"/>
    <property type="match status" value="1"/>
</dbReference>
<keyword evidence="5" id="KW-0456">Lyase</keyword>
<dbReference type="PANTHER" id="PTHR11999">
    <property type="entry name" value="GROUP II PYRIDOXAL-5-PHOSPHATE DECARBOXYLASE"/>
    <property type="match status" value="1"/>
</dbReference>
<sequence length="620" mass="70121">MDAKQFIDACNYLSNYIATYRNQLCQHAFPVLPDFEKIQPGYLRPLLAPEAPEDGDSFHEVMRDVRYKVMPGMTHWQHPKFLAYYPTSSSYPSLLGDFLSLAISPIGLSWRCPASTELEVVTLDWLARAMGLPTKFMFSSTGNANGLRGGGTIESSASLALATLVMGLRERALTQLLNRFDITDEDRIDGRGPGALVDRMVGYSADQAHSSVERAYRIAMLRLRTIPSKVVGKRREFDAYELRKAIAEDVAKGLIPLVCVATMGTTSTCEFDDVKSIGQVCQEFNVWFHVDAAYAGNGLICPEFRHLARGVELADSICVNPDKLMLVNFDCTILWTSDQCVLTEAFKADPTYLIHDFNGMPDYRDWSISLSRRFRALKLWFVIRMYGMKKLREYIRHHVNLAAEFEMQLLRDDRFEVVNDVRFGLVCFRLKESTSHGHVLTGTSSDEFSSKFHPSFNAIVITYVSELNMVHLGEDEYQNLSYYRTADYGVVHLSNDQPFHSCGSWFQGDRLLSVLLDPLWQPSGELPVIRGFPSQQANPASGVNIQDRLYMTIDRVFNTTNKPLAAFTSSVPIMSSASLNHPKTPKVPTFHGPPSYSGEFIRFENKNDWRCSQDVLDRYP</sequence>
<keyword evidence="4 6" id="KW-0663">Pyridoxal phosphate</keyword>
<reference evidence="7" key="1">
    <citation type="journal article" date="2011" name="Genome Biol.">
        <title>The draft genome of the carcinogenic human liver fluke Clonorchis sinensis.</title>
        <authorList>
            <person name="Wang X."/>
            <person name="Chen W."/>
            <person name="Huang Y."/>
            <person name="Sun J."/>
            <person name="Men J."/>
            <person name="Liu H."/>
            <person name="Luo F."/>
            <person name="Guo L."/>
            <person name="Lv X."/>
            <person name="Deng C."/>
            <person name="Zhou C."/>
            <person name="Fan Y."/>
            <person name="Li X."/>
            <person name="Huang L."/>
            <person name="Hu Y."/>
            <person name="Liang C."/>
            <person name="Hu X."/>
            <person name="Xu J."/>
            <person name="Yu X."/>
        </authorList>
    </citation>
    <scope>NUCLEOTIDE SEQUENCE [LARGE SCALE GENOMIC DNA]</scope>
    <source>
        <strain evidence="7">Henan</strain>
    </source>
</reference>
<feature type="modified residue" description="N6-(pyridoxal phosphate)lysine" evidence="6">
    <location>
        <position position="323"/>
    </location>
</feature>
<dbReference type="GO" id="GO:0005737">
    <property type="term" value="C:cytoplasm"/>
    <property type="evidence" value="ECO:0007669"/>
    <property type="project" value="TreeGrafter"/>
</dbReference>
<gene>
    <name evidence="7" type="ORF">CLF_102715</name>
</gene>
<protein>
    <submittedName>
        <fullName evidence="7">Aromatic-L-amino-acid decarboxylase</fullName>
    </submittedName>
</protein>
<evidence type="ECO:0000256" key="2">
    <source>
        <dbReference type="ARBA" id="ARBA00009533"/>
    </source>
</evidence>
<dbReference type="Gene3D" id="3.90.1150.10">
    <property type="entry name" value="Aspartate Aminotransferase, domain 1"/>
    <property type="match status" value="1"/>
</dbReference>
<keyword evidence="8" id="KW-1185">Reference proteome</keyword>
<evidence type="ECO:0000256" key="4">
    <source>
        <dbReference type="ARBA" id="ARBA00022898"/>
    </source>
</evidence>
<evidence type="ECO:0000313" key="7">
    <source>
        <dbReference type="EMBL" id="GAA33646.2"/>
    </source>
</evidence>
<accession>H2KPX0</accession>
<organism evidence="7 8">
    <name type="scientific">Clonorchis sinensis</name>
    <name type="common">Chinese liver fluke</name>
    <dbReference type="NCBI Taxonomy" id="79923"/>
    <lineage>
        <taxon>Eukaryota</taxon>
        <taxon>Metazoa</taxon>
        <taxon>Spiralia</taxon>
        <taxon>Lophotrochozoa</taxon>
        <taxon>Platyhelminthes</taxon>
        <taxon>Trematoda</taxon>
        <taxon>Digenea</taxon>
        <taxon>Opisthorchiida</taxon>
        <taxon>Opisthorchiata</taxon>
        <taxon>Opisthorchiidae</taxon>
        <taxon>Clonorchis</taxon>
    </lineage>
</organism>
<comment type="similarity">
    <text evidence="2">Belongs to the group II decarboxylase family.</text>
</comment>
<dbReference type="Pfam" id="PF00282">
    <property type="entry name" value="Pyridoxal_deC"/>
    <property type="match status" value="1"/>
</dbReference>
<dbReference type="InterPro" id="IPR015422">
    <property type="entry name" value="PyrdxlP-dep_Trfase_small"/>
</dbReference>
<dbReference type="GO" id="GO:0016831">
    <property type="term" value="F:carboxy-lyase activity"/>
    <property type="evidence" value="ECO:0007669"/>
    <property type="project" value="UniProtKB-KW"/>
</dbReference>
<evidence type="ECO:0000256" key="1">
    <source>
        <dbReference type="ARBA" id="ARBA00001933"/>
    </source>
</evidence>
<dbReference type="InterPro" id="IPR002129">
    <property type="entry name" value="PyrdxlP-dep_de-COase"/>
</dbReference>
<dbReference type="InterPro" id="IPR010977">
    <property type="entry name" value="Aromatic_deC"/>
</dbReference>
<evidence type="ECO:0000313" key="8">
    <source>
        <dbReference type="Proteomes" id="UP000008909"/>
    </source>
</evidence>